<evidence type="ECO:0000256" key="1">
    <source>
        <dbReference type="ARBA" id="ARBA00000085"/>
    </source>
</evidence>
<keyword evidence="3" id="KW-0597">Phosphoprotein</keyword>
<feature type="transmembrane region" description="Helical" evidence="10">
    <location>
        <begin position="174"/>
        <end position="196"/>
    </location>
</feature>
<evidence type="ECO:0000256" key="7">
    <source>
        <dbReference type="ARBA" id="ARBA00022840"/>
    </source>
</evidence>
<organism evidence="14 15">
    <name type="scientific">Ferrigenium kumadai</name>
    <dbReference type="NCBI Taxonomy" id="1682490"/>
    <lineage>
        <taxon>Bacteria</taxon>
        <taxon>Pseudomonadati</taxon>
        <taxon>Pseudomonadota</taxon>
        <taxon>Betaproteobacteria</taxon>
        <taxon>Nitrosomonadales</taxon>
        <taxon>Gallionellaceae</taxon>
        <taxon>Ferrigenium</taxon>
    </lineage>
</organism>
<dbReference type="Gene3D" id="1.10.287.130">
    <property type="match status" value="1"/>
</dbReference>
<dbReference type="CDD" id="cd00130">
    <property type="entry name" value="PAS"/>
    <property type="match status" value="1"/>
</dbReference>
<dbReference type="InterPro" id="IPR013767">
    <property type="entry name" value="PAS_fold"/>
</dbReference>
<dbReference type="InterPro" id="IPR003594">
    <property type="entry name" value="HATPase_dom"/>
</dbReference>
<sequence>MRNMRTGYAEAWKRLVTAKAGNEEEARLGRLFNTLMVISTGIVVALSAVFLLMQPLGLLSARVSWTAAAFPLAFVPLSIFCLVQARRGHVRPMVLIYSWVNLIAIGVAAWLFDGVYSPAWPLFIWTITVAGVLLAPEYALWMTGGVVSYFMLLLLATQWGVYTPVLTFGGGREFVHMSFLLIMLVSTVGLLTYLNMRSLRDALERLHKEIAGRKRTEEYLRQSEAQFRSIFENVDDIIYTLEADGTFSSISPSCERMLGWRPDEWMGRPFPLVVHPDDLPFMQELFMKAQAGEPLPVFQVRIQTKAGGYLEAEIAANPIRRGDSLVILGVVRDISERKRMEEAIRKLNEELEIKVQERTHQLLEAQEELVRKEKLAVLGQVAGSVGHELRNPLGVMSNAVYFLQTVLADADQGVKDYLKIIENEISGAERIVSDLLDSVRTKPPQPGAVEVAELIEQTLHKLPIPSSVAVQLDIPAALPPLLVDALQIQQVLRNLVSNSIEAMPNGGALEIRAIADEGGKNVTVSVRDSGCGMTAEQQGKLFQPLFTTKERGIGLGLVVVKNLTQANGGRVEVQSEVGKGTLFSITLPSESSAVAAE</sequence>
<dbReference type="KEGG" id="fku:FGKAn22_05790"/>
<dbReference type="PROSITE" id="PS50109">
    <property type="entry name" value="HIS_KIN"/>
    <property type="match status" value="1"/>
</dbReference>
<dbReference type="Gene3D" id="3.30.565.10">
    <property type="entry name" value="Histidine kinase-like ATPase, C-terminal domain"/>
    <property type="match status" value="1"/>
</dbReference>
<feature type="coiled-coil region" evidence="9">
    <location>
        <begin position="330"/>
        <end position="368"/>
    </location>
</feature>
<keyword evidence="5" id="KW-0547">Nucleotide-binding</keyword>
<dbReference type="InterPro" id="IPR005467">
    <property type="entry name" value="His_kinase_dom"/>
</dbReference>
<dbReference type="GO" id="GO:0006355">
    <property type="term" value="P:regulation of DNA-templated transcription"/>
    <property type="evidence" value="ECO:0007669"/>
    <property type="project" value="InterPro"/>
</dbReference>
<keyword evidence="8" id="KW-0902">Two-component regulatory system</keyword>
<dbReference type="SUPFAM" id="SSF47384">
    <property type="entry name" value="Homodimeric domain of signal transducing histidine kinase"/>
    <property type="match status" value="1"/>
</dbReference>
<dbReference type="PANTHER" id="PTHR43065">
    <property type="entry name" value="SENSOR HISTIDINE KINASE"/>
    <property type="match status" value="1"/>
</dbReference>
<dbReference type="Pfam" id="PF00989">
    <property type="entry name" value="PAS"/>
    <property type="match status" value="1"/>
</dbReference>
<dbReference type="PROSITE" id="PS50113">
    <property type="entry name" value="PAC"/>
    <property type="match status" value="1"/>
</dbReference>
<evidence type="ECO:0000256" key="8">
    <source>
        <dbReference type="ARBA" id="ARBA00023012"/>
    </source>
</evidence>
<keyword evidence="6" id="KW-0418">Kinase</keyword>
<dbReference type="SMART" id="SM00086">
    <property type="entry name" value="PAC"/>
    <property type="match status" value="1"/>
</dbReference>
<feature type="domain" description="Histidine kinase" evidence="11">
    <location>
        <begin position="384"/>
        <end position="591"/>
    </location>
</feature>
<evidence type="ECO:0000313" key="15">
    <source>
        <dbReference type="Proteomes" id="UP001319121"/>
    </source>
</evidence>
<evidence type="ECO:0000256" key="9">
    <source>
        <dbReference type="SAM" id="Coils"/>
    </source>
</evidence>
<dbReference type="EMBL" id="AP019536">
    <property type="protein sequence ID" value="BBI98886.1"/>
    <property type="molecule type" value="Genomic_DNA"/>
</dbReference>
<dbReference type="GO" id="GO:0005524">
    <property type="term" value="F:ATP binding"/>
    <property type="evidence" value="ECO:0007669"/>
    <property type="project" value="UniProtKB-KW"/>
</dbReference>
<accession>A0AAN1VZU7</accession>
<evidence type="ECO:0000256" key="4">
    <source>
        <dbReference type="ARBA" id="ARBA00022679"/>
    </source>
</evidence>
<evidence type="ECO:0000259" key="11">
    <source>
        <dbReference type="PROSITE" id="PS50109"/>
    </source>
</evidence>
<dbReference type="SUPFAM" id="SSF55874">
    <property type="entry name" value="ATPase domain of HSP90 chaperone/DNA topoisomerase II/histidine kinase"/>
    <property type="match status" value="1"/>
</dbReference>
<dbReference type="InterPro" id="IPR001610">
    <property type="entry name" value="PAC"/>
</dbReference>
<name>A0AAN1VZU7_9PROT</name>
<feature type="domain" description="PAC" evidence="13">
    <location>
        <begin position="296"/>
        <end position="346"/>
    </location>
</feature>
<dbReference type="SMART" id="SM00387">
    <property type="entry name" value="HATPase_c"/>
    <property type="match status" value="1"/>
</dbReference>
<evidence type="ECO:0000256" key="10">
    <source>
        <dbReference type="SAM" id="Phobius"/>
    </source>
</evidence>
<comment type="catalytic activity">
    <reaction evidence="1">
        <text>ATP + protein L-histidine = ADP + protein N-phospho-L-histidine.</text>
        <dbReference type="EC" id="2.7.13.3"/>
    </reaction>
</comment>
<feature type="transmembrane region" description="Helical" evidence="10">
    <location>
        <begin position="31"/>
        <end position="53"/>
    </location>
</feature>
<protein>
    <recommendedName>
        <fullName evidence="2">histidine kinase</fullName>
        <ecNumber evidence="2">2.7.13.3</ecNumber>
    </recommendedName>
</protein>
<evidence type="ECO:0000259" key="13">
    <source>
        <dbReference type="PROSITE" id="PS50113"/>
    </source>
</evidence>
<dbReference type="CDD" id="cd22249">
    <property type="entry name" value="UDM1_RNF168_RNF169-like"/>
    <property type="match status" value="1"/>
</dbReference>
<dbReference type="InterPro" id="IPR000700">
    <property type="entry name" value="PAS-assoc_C"/>
</dbReference>
<feature type="transmembrane region" description="Helical" evidence="10">
    <location>
        <begin position="95"/>
        <end position="112"/>
    </location>
</feature>
<dbReference type="RefSeq" id="WP_212786495.1">
    <property type="nucleotide sequence ID" value="NZ_AP019536.1"/>
</dbReference>
<proteinExistence type="predicted"/>
<evidence type="ECO:0000259" key="12">
    <source>
        <dbReference type="PROSITE" id="PS50112"/>
    </source>
</evidence>
<dbReference type="PRINTS" id="PR00344">
    <property type="entry name" value="BCTRLSENSOR"/>
</dbReference>
<keyword evidence="10" id="KW-0812">Transmembrane</keyword>
<dbReference type="Pfam" id="PF00512">
    <property type="entry name" value="HisKA"/>
    <property type="match status" value="1"/>
</dbReference>
<keyword evidence="10" id="KW-1133">Transmembrane helix</keyword>
<dbReference type="InterPro" id="IPR036890">
    <property type="entry name" value="HATPase_C_sf"/>
</dbReference>
<dbReference type="NCBIfam" id="TIGR00229">
    <property type="entry name" value="sensory_box"/>
    <property type="match status" value="1"/>
</dbReference>
<keyword evidence="7" id="KW-0067">ATP-binding</keyword>
<dbReference type="GO" id="GO:0000155">
    <property type="term" value="F:phosphorelay sensor kinase activity"/>
    <property type="evidence" value="ECO:0007669"/>
    <property type="project" value="InterPro"/>
</dbReference>
<dbReference type="CDD" id="cd00082">
    <property type="entry name" value="HisKA"/>
    <property type="match status" value="1"/>
</dbReference>
<dbReference type="SMART" id="SM00388">
    <property type="entry name" value="HisKA"/>
    <property type="match status" value="1"/>
</dbReference>
<dbReference type="PROSITE" id="PS50112">
    <property type="entry name" value="PAS"/>
    <property type="match status" value="1"/>
</dbReference>
<dbReference type="InterPro" id="IPR035965">
    <property type="entry name" value="PAS-like_dom_sf"/>
</dbReference>
<feature type="domain" description="PAS" evidence="12">
    <location>
        <begin position="223"/>
        <end position="293"/>
    </location>
</feature>
<dbReference type="SMART" id="SM00091">
    <property type="entry name" value="PAS"/>
    <property type="match status" value="1"/>
</dbReference>
<evidence type="ECO:0000256" key="2">
    <source>
        <dbReference type="ARBA" id="ARBA00012438"/>
    </source>
</evidence>
<dbReference type="Proteomes" id="UP001319121">
    <property type="component" value="Chromosome"/>
</dbReference>
<evidence type="ECO:0000313" key="14">
    <source>
        <dbReference type="EMBL" id="BBI98886.1"/>
    </source>
</evidence>
<dbReference type="InterPro" id="IPR004358">
    <property type="entry name" value="Sig_transdc_His_kin-like_C"/>
</dbReference>
<dbReference type="PANTHER" id="PTHR43065:SF46">
    <property type="entry name" value="C4-DICARBOXYLATE TRANSPORT SENSOR PROTEIN DCTB"/>
    <property type="match status" value="1"/>
</dbReference>
<evidence type="ECO:0000256" key="3">
    <source>
        <dbReference type="ARBA" id="ARBA00022553"/>
    </source>
</evidence>
<feature type="transmembrane region" description="Helical" evidence="10">
    <location>
        <begin position="140"/>
        <end position="162"/>
    </location>
</feature>
<reference evidence="14 15" key="1">
    <citation type="submission" date="2019-03" db="EMBL/GenBank/DDBJ databases">
        <title>Complete genome sequence of Ferrigenium kumadai strain An22, a microaerophilic iron-oxidizing bacterium isolated from a paddy field soil.</title>
        <authorList>
            <person name="Watanabe T."/>
            <person name="Asakawa S."/>
        </authorList>
    </citation>
    <scope>NUCLEOTIDE SEQUENCE [LARGE SCALE GENOMIC DNA]</scope>
    <source>
        <strain evidence="14 15">An22</strain>
    </source>
</reference>
<evidence type="ECO:0000256" key="6">
    <source>
        <dbReference type="ARBA" id="ARBA00022777"/>
    </source>
</evidence>
<dbReference type="EC" id="2.7.13.3" evidence="2"/>
<keyword evidence="9" id="KW-0175">Coiled coil</keyword>
<dbReference type="InterPro" id="IPR000014">
    <property type="entry name" value="PAS"/>
</dbReference>
<dbReference type="Pfam" id="PF02518">
    <property type="entry name" value="HATPase_c"/>
    <property type="match status" value="1"/>
</dbReference>
<dbReference type="InterPro" id="IPR003661">
    <property type="entry name" value="HisK_dim/P_dom"/>
</dbReference>
<dbReference type="SUPFAM" id="SSF55785">
    <property type="entry name" value="PYP-like sensor domain (PAS domain)"/>
    <property type="match status" value="1"/>
</dbReference>
<gene>
    <name evidence="14" type="ORF">FGKAn22_05790</name>
</gene>
<feature type="transmembrane region" description="Helical" evidence="10">
    <location>
        <begin position="65"/>
        <end position="83"/>
    </location>
</feature>
<dbReference type="Gene3D" id="3.30.450.20">
    <property type="entry name" value="PAS domain"/>
    <property type="match status" value="1"/>
</dbReference>
<keyword evidence="10" id="KW-0472">Membrane</keyword>
<dbReference type="AlphaFoldDB" id="A0AAN1VZU7"/>
<keyword evidence="4" id="KW-0808">Transferase</keyword>
<keyword evidence="15" id="KW-1185">Reference proteome</keyword>
<evidence type="ECO:0000256" key="5">
    <source>
        <dbReference type="ARBA" id="ARBA00022741"/>
    </source>
</evidence>
<dbReference type="InterPro" id="IPR036097">
    <property type="entry name" value="HisK_dim/P_sf"/>
</dbReference>